<dbReference type="GeneID" id="13282638"/>
<evidence type="ECO:0000313" key="4">
    <source>
        <dbReference type="Proteomes" id="UP000002668"/>
    </source>
</evidence>
<feature type="region of interest" description="Disordered" evidence="1">
    <location>
        <begin position="40"/>
        <end position="100"/>
    </location>
</feature>
<sequence>MRFFAVVAGLAAVAAAQYGAEAQAPQESCAAPVTVTVTKTMGHTPSPPSVATSSGTAPYPTNPPVVSPPVPVGTGIPTSANTPLGGVSRPTGTGASMPPIPEFTGAASSVRVGGLVAGVGAVVALMM</sequence>
<dbReference type="EMBL" id="FP929105">
    <property type="protein sequence ID" value="CBX93503.1"/>
    <property type="molecule type" value="Genomic_DNA"/>
</dbReference>
<organism evidence="4">
    <name type="scientific">Leptosphaeria maculans (strain JN3 / isolate v23.1.3 / race Av1-4-5-6-7-8)</name>
    <name type="common">Blackleg fungus</name>
    <name type="synonym">Phoma lingam</name>
    <dbReference type="NCBI Taxonomy" id="985895"/>
    <lineage>
        <taxon>Eukaryota</taxon>
        <taxon>Fungi</taxon>
        <taxon>Dikarya</taxon>
        <taxon>Ascomycota</taxon>
        <taxon>Pezizomycotina</taxon>
        <taxon>Dothideomycetes</taxon>
        <taxon>Pleosporomycetidae</taxon>
        <taxon>Pleosporales</taxon>
        <taxon>Pleosporineae</taxon>
        <taxon>Leptosphaeriaceae</taxon>
        <taxon>Plenodomus</taxon>
        <taxon>Plenodomus lingam/Leptosphaeria maculans species complex</taxon>
    </lineage>
</organism>
<feature type="compositionally biased region" description="Polar residues" evidence="1">
    <location>
        <begin position="40"/>
        <end position="56"/>
    </location>
</feature>
<dbReference type="AlphaFoldDB" id="E4ZPW8"/>
<name>E4ZPW8_LEPMJ</name>
<feature type="chain" id="PRO_5003193087" evidence="2">
    <location>
        <begin position="17"/>
        <end position="127"/>
    </location>
</feature>
<dbReference type="STRING" id="985895.E4ZPW8"/>
<protein>
    <submittedName>
        <fullName evidence="3">Predicted protein</fullName>
    </submittedName>
</protein>
<evidence type="ECO:0000256" key="1">
    <source>
        <dbReference type="SAM" id="MobiDB-lite"/>
    </source>
</evidence>
<feature type="compositionally biased region" description="Pro residues" evidence="1">
    <location>
        <begin position="60"/>
        <end position="71"/>
    </location>
</feature>
<dbReference type="RefSeq" id="XP_003836868.1">
    <property type="nucleotide sequence ID" value="XM_003836820.1"/>
</dbReference>
<dbReference type="HOGENOM" id="CLU_162841_0_0_1"/>
<dbReference type="OrthoDB" id="3797664at2759"/>
<proteinExistence type="predicted"/>
<accession>E4ZPW8</accession>
<dbReference type="eggNOG" id="ENOG502TGG4">
    <property type="taxonomic scope" value="Eukaryota"/>
</dbReference>
<dbReference type="OMA" id="VTKTMGH"/>
<gene>
    <name evidence="3" type="ORF">LEMA_P044040.1</name>
</gene>
<evidence type="ECO:0000313" key="3">
    <source>
        <dbReference type="EMBL" id="CBX93503.1"/>
    </source>
</evidence>
<keyword evidence="4" id="KW-1185">Reference proteome</keyword>
<reference evidence="4" key="1">
    <citation type="journal article" date="2011" name="Nat. Commun.">
        <title>Effector diversification within compartments of the Leptosphaeria maculans genome affected by Repeat-Induced Point mutations.</title>
        <authorList>
            <person name="Rouxel T."/>
            <person name="Grandaubert J."/>
            <person name="Hane J.K."/>
            <person name="Hoede C."/>
            <person name="van de Wouw A.P."/>
            <person name="Couloux A."/>
            <person name="Dominguez V."/>
            <person name="Anthouard V."/>
            <person name="Bally P."/>
            <person name="Bourras S."/>
            <person name="Cozijnsen A.J."/>
            <person name="Ciuffetti L.M."/>
            <person name="Degrave A."/>
            <person name="Dilmaghani A."/>
            <person name="Duret L."/>
            <person name="Fudal I."/>
            <person name="Goodwin S.B."/>
            <person name="Gout L."/>
            <person name="Glaser N."/>
            <person name="Linglin J."/>
            <person name="Kema G.H.J."/>
            <person name="Lapalu N."/>
            <person name="Lawrence C.B."/>
            <person name="May K."/>
            <person name="Meyer M."/>
            <person name="Ollivier B."/>
            <person name="Poulain J."/>
            <person name="Schoch C.L."/>
            <person name="Simon A."/>
            <person name="Spatafora J.W."/>
            <person name="Stachowiak A."/>
            <person name="Turgeon B.G."/>
            <person name="Tyler B.M."/>
            <person name="Vincent D."/>
            <person name="Weissenbach J."/>
            <person name="Amselem J."/>
            <person name="Quesneville H."/>
            <person name="Oliver R.P."/>
            <person name="Wincker P."/>
            <person name="Balesdent M.-H."/>
            <person name="Howlett B.J."/>
        </authorList>
    </citation>
    <scope>NUCLEOTIDE SEQUENCE [LARGE SCALE GENOMIC DNA]</scope>
    <source>
        <strain evidence="4">JN3 / isolate v23.1.3 / race Av1-4-5-6-7-8</strain>
    </source>
</reference>
<dbReference type="Proteomes" id="UP000002668">
    <property type="component" value="Genome"/>
</dbReference>
<dbReference type="InParanoid" id="E4ZPW8"/>
<feature type="signal peptide" evidence="2">
    <location>
        <begin position="1"/>
        <end position="16"/>
    </location>
</feature>
<keyword evidence="2" id="KW-0732">Signal</keyword>
<evidence type="ECO:0000256" key="2">
    <source>
        <dbReference type="SAM" id="SignalP"/>
    </source>
</evidence>
<dbReference type="VEuPathDB" id="FungiDB:LEMA_P044040.1"/>